<sequence>HFYMVELEEYTVSPNLLEFNSKSCQGWLTKSTKTTLLHGGGVRVYSVPYFARVQF</sequence>
<name>A0A0B7AEN4_9EUPU</name>
<dbReference type="EMBL" id="HACG01032222">
    <property type="protein sequence ID" value="CEK79087.1"/>
    <property type="molecule type" value="Transcribed_RNA"/>
</dbReference>
<feature type="non-terminal residue" evidence="1">
    <location>
        <position position="1"/>
    </location>
</feature>
<gene>
    <name evidence="1" type="primary">ORF113524</name>
</gene>
<proteinExistence type="predicted"/>
<protein>
    <submittedName>
        <fullName evidence="1">Uncharacterized protein</fullName>
    </submittedName>
</protein>
<dbReference type="AlphaFoldDB" id="A0A0B7AEN4"/>
<reference evidence="1" key="1">
    <citation type="submission" date="2014-12" db="EMBL/GenBank/DDBJ databases">
        <title>Insight into the proteome of Arion vulgaris.</title>
        <authorList>
            <person name="Aradska J."/>
            <person name="Bulat T."/>
            <person name="Smidak R."/>
            <person name="Sarate P."/>
            <person name="Gangsoo J."/>
            <person name="Sialana F."/>
            <person name="Bilban M."/>
            <person name="Lubec G."/>
        </authorList>
    </citation>
    <scope>NUCLEOTIDE SEQUENCE</scope>
    <source>
        <tissue evidence="1">Skin</tissue>
    </source>
</reference>
<evidence type="ECO:0000313" key="1">
    <source>
        <dbReference type="EMBL" id="CEK79087.1"/>
    </source>
</evidence>
<organism evidence="1">
    <name type="scientific">Arion vulgaris</name>
    <dbReference type="NCBI Taxonomy" id="1028688"/>
    <lineage>
        <taxon>Eukaryota</taxon>
        <taxon>Metazoa</taxon>
        <taxon>Spiralia</taxon>
        <taxon>Lophotrochozoa</taxon>
        <taxon>Mollusca</taxon>
        <taxon>Gastropoda</taxon>
        <taxon>Heterobranchia</taxon>
        <taxon>Euthyneura</taxon>
        <taxon>Panpulmonata</taxon>
        <taxon>Eupulmonata</taxon>
        <taxon>Stylommatophora</taxon>
        <taxon>Helicina</taxon>
        <taxon>Arionoidea</taxon>
        <taxon>Arionidae</taxon>
        <taxon>Arion</taxon>
    </lineage>
</organism>
<accession>A0A0B7AEN4</accession>